<evidence type="ECO:0000256" key="2">
    <source>
        <dbReference type="SAM" id="MobiDB-lite"/>
    </source>
</evidence>
<feature type="compositionally biased region" description="Basic residues" evidence="2">
    <location>
        <begin position="1"/>
        <end position="12"/>
    </location>
</feature>
<feature type="region of interest" description="Disordered" evidence="2">
    <location>
        <begin position="1"/>
        <end position="29"/>
    </location>
</feature>
<keyword evidence="1" id="KW-0175">Coiled coil</keyword>
<evidence type="ECO:0000313" key="4">
    <source>
        <dbReference type="Proteomes" id="UP000789706"/>
    </source>
</evidence>
<dbReference type="EMBL" id="CAJVPK010000105">
    <property type="protein sequence ID" value="CAG8449601.1"/>
    <property type="molecule type" value="Genomic_DNA"/>
</dbReference>
<evidence type="ECO:0000256" key="1">
    <source>
        <dbReference type="SAM" id="Coils"/>
    </source>
</evidence>
<comment type="caution">
    <text evidence="3">The sequence shown here is derived from an EMBL/GenBank/DDBJ whole genome shotgun (WGS) entry which is preliminary data.</text>
</comment>
<name>A0A9N8VFW0_9GLOM</name>
<protein>
    <submittedName>
        <fullName evidence="3">1899_t:CDS:1</fullName>
    </submittedName>
</protein>
<dbReference type="OrthoDB" id="2343581at2759"/>
<feature type="coiled-coil region" evidence="1">
    <location>
        <begin position="69"/>
        <end position="110"/>
    </location>
</feature>
<reference evidence="3" key="1">
    <citation type="submission" date="2021-06" db="EMBL/GenBank/DDBJ databases">
        <authorList>
            <person name="Kallberg Y."/>
            <person name="Tangrot J."/>
            <person name="Rosling A."/>
        </authorList>
    </citation>
    <scope>NUCLEOTIDE SEQUENCE</scope>
    <source>
        <strain evidence="3">AZ414A</strain>
    </source>
</reference>
<evidence type="ECO:0000313" key="3">
    <source>
        <dbReference type="EMBL" id="CAG8449601.1"/>
    </source>
</evidence>
<proteinExistence type="predicted"/>
<dbReference type="Proteomes" id="UP000789706">
    <property type="component" value="Unassembled WGS sequence"/>
</dbReference>
<sequence length="154" mass="18349">MPPKYQNRKVIHKLPSDDSGNNSPDQEGDDFVQIFAAFHNQMEKKVKDKQKKLATECDKTIQHILDLSNELVSRQRQEIDEKANEYKSKLEELEEDRLAIIKKLRSEEIKYLQLHNSVINEFENIEMAQLETIQKFEKNYFRKCFMKNPFVENN</sequence>
<organism evidence="3 4">
    <name type="scientific">Diversispora eburnea</name>
    <dbReference type="NCBI Taxonomy" id="1213867"/>
    <lineage>
        <taxon>Eukaryota</taxon>
        <taxon>Fungi</taxon>
        <taxon>Fungi incertae sedis</taxon>
        <taxon>Mucoromycota</taxon>
        <taxon>Glomeromycotina</taxon>
        <taxon>Glomeromycetes</taxon>
        <taxon>Diversisporales</taxon>
        <taxon>Diversisporaceae</taxon>
        <taxon>Diversispora</taxon>
    </lineage>
</organism>
<accession>A0A9N8VFW0</accession>
<dbReference type="AlphaFoldDB" id="A0A9N8VFW0"/>
<gene>
    <name evidence="3" type="ORF">DEBURN_LOCUS2038</name>
</gene>
<keyword evidence="4" id="KW-1185">Reference proteome</keyword>